<gene>
    <name evidence="1" type="ORF">GCM10023195_71380</name>
</gene>
<accession>A0ABP8TW23</accession>
<dbReference type="EMBL" id="BAABHJ010000032">
    <property type="protein sequence ID" value="GAA4616100.1"/>
    <property type="molecule type" value="Genomic_DNA"/>
</dbReference>
<dbReference type="RefSeq" id="WP_345364407.1">
    <property type="nucleotide sequence ID" value="NZ_BAABHJ010000032.1"/>
</dbReference>
<organism evidence="1 2">
    <name type="scientific">Actinoallomurus liliacearum</name>
    <dbReference type="NCBI Taxonomy" id="1080073"/>
    <lineage>
        <taxon>Bacteria</taxon>
        <taxon>Bacillati</taxon>
        <taxon>Actinomycetota</taxon>
        <taxon>Actinomycetes</taxon>
        <taxon>Streptosporangiales</taxon>
        <taxon>Thermomonosporaceae</taxon>
        <taxon>Actinoallomurus</taxon>
    </lineage>
</organism>
<comment type="caution">
    <text evidence="1">The sequence shown here is derived from an EMBL/GenBank/DDBJ whole genome shotgun (WGS) entry which is preliminary data.</text>
</comment>
<evidence type="ECO:0000313" key="2">
    <source>
        <dbReference type="Proteomes" id="UP001500212"/>
    </source>
</evidence>
<evidence type="ECO:0000313" key="1">
    <source>
        <dbReference type="EMBL" id="GAA4616100.1"/>
    </source>
</evidence>
<sequence length="228" mass="23921">MEDVRLVPVVEAYTGVLDDADLGPIGEPRWDAYCRERIVAAGLPAPVAAHPWLVPAVELRGAGLARLVLASAFADEPDDEALPDRLRDPATRQDALEEVPALSGGYVLETREGRCLALPGCCGDLGDLDEWRTALRHDDPAPATLWIGHPWLLVSGDGSVLTLSGPVEDGAAPAPVVARIARIARNTLTEAVAAADREVERFAGHLRAVCADLVGAEAAPPVASALIG</sequence>
<keyword evidence="2" id="KW-1185">Reference proteome</keyword>
<proteinExistence type="predicted"/>
<protein>
    <submittedName>
        <fullName evidence="1">Uncharacterized protein</fullName>
    </submittedName>
</protein>
<dbReference type="Proteomes" id="UP001500212">
    <property type="component" value="Unassembled WGS sequence"/>
</dbReference>
<name>A0ABP8TW23_9ACTN</name>
<reference evidence="2" key="1">
    <citation type="journal article" date="2019" name="Int. J. Syst. Evol. Microbiol.">
        <title>The Global Catalogue of Microorganisms (GCM) 10K type strain sequencing project: providing services to taxonomists for standard genome sequencing and annotation.</title>
        <authorList>
            <consortium name="The Broad Institute Genomics Platform"/>
            <consortium name="The Broad Institute Genome Sequencing Center for Infectious Disease"/>
            <person name="Wu L."/>
            <person name="Ma J."/>
        </authorList>
    </citation>
    <scope>NUCLEOTIDE SEQUENCE [LARGE SCALE GENOMIC DNA]</scope>
    <source>
        <strain evidence="2">JCM 17938</strain>
    </source>
</reference>